<accession>A0AAD6SM06</accession>
<dbReference type="EMBL" id="JARJCM010000096">
    <property type="protein sequence ID" value="KAJ7029925.1"/>
    <property type="molecule type" value="Genomic_DNA"/>
</dbReference>
<feature type="compositionally biased region" description="Basic and acidic residues" evidence="1">
    <location>
        <begin position="612"/>
        <end position="621"/>
    </location>
</feature>
<sequence>MPRKKKGTNPGRTSAFSGEKLTWLESFEDDFRTKERGEFYDYIAKSFLTRYGYDLGFGDNVEGSMDDWVPVNRRAGLEGEELEKEKDFEDDVRKALRTKLSNWYRHKYEGKRLHGGALKQILKRMHILSSSKTRPRRKTNLAIYSNKFYATKLKAGFDTVWNEAKETLPASHRVSLCQEYVKNAWDAETPEFRAALNDKADEEHSAAMKEFRRAEELSTYSAEAYHEALKSLDDVGIPLADALSERLGMHVVIMAVGPVGEQSGEVRLRSIFSDTSGGQTAKVWGEFDRAGFTAAEVSLTRWGRAFYSKAECRQRAWPAVGEGPNLDDLLMIDTPTNAAAALPPVSPPPAPGAATSTPVPPPPAATAAAAAMAPGSAAEAATEGMPIAPPAARGRFEWNWTQTQKDAYDLMVGKEWGPRWKELIKAMVLFEEGEKWDNGTFDRYKGKLRPEEFGQWMKEHRKGGDYEKILPGFGERLLLWWRAIGPEFRGAERPEDLPAEQEWPPRQSRSDEEWCWHDWTGVRIAGNNGMLLLCLGLAWWGQKIVSDAAGDGIGAGEAALTADAAWQYMLEDVLYTYAMITDELGKDDLRILEIERQQELDDGEAGEVEAETSGKKGETSGKKGKNKVAAKKAEGKKKAPPIAAAKAPAKRGSRKRAREEEDDEEAVGGRETRGGTVTVQERPKPKPLHKKRKEDGPAVNEGDGVVQGEQGDLTDIVGNTEEGGEEGGAMLSGNGDVEMERPALKGASTPGEQQPGEEEPFSGDFDDPFGRDETEGMTAEELADYKAEMMFDGEAEKEGGESADEGED</sequence>
<comment type="caution">
    <text evidence="2">The sequence shown here is derived from an EMBL/GenBank/DDBJ whole genome shotgun (WGS) entry which is preliminary data.</text>
</comment>
<feature type="compositionally biased region" description="Acidic residues" evidence="1">
    <location>
        <begin position="755"/>
        <end position="767"/>
    </location>
</feature>
<evidence type="ECO:0000313" key="3">
    <source>
        <dbReference type="Proteomes" id="UP001218188"/>
    </source>
</evidence>
<protein>
    <submittedName>
        <fullName evidence="2">Uncharacterized protein</fullName>
    </submittedName>
</protein>
<evidence type="ECO:0000313" key="2">
    <source>
        <dbReference type="EMBL" id="KAJ7029925.1"/>
    </source>
</evidence>
<keyword evidence="3" id="KW-1185">Reference proteome</keyword>
<feature type="region of interest" description="Disordered" evidence="1">
    <location>
        <begin position="340"/>
        <end position="366"/>
    </location>
</feature>
<evidence type="ECO:0000256" key="1">
    <source>
        <dbReference type="SAM" id="MobiDB-lite"/>
    </source>
</evidence>
<reference evidence="2" key="1">
    <citation type="submission" date="2023-03" db="EMBL/GenBank/DDBJ databases">
        <title>Massive genome expansion in bonnet fungi (Mycena s.s.) driven by repeated elements and novel gene families across ecological guilds.</title>
        <authorList>
            <consortium name="Lawrence Berkeley National Laboratory"/>
            <person name="Harder C.B."/>
            <person name="Miyauchi S."/>
            <person name="Viragh M."/>
            <person name="Kuo A."/>
            <person name="Thoen E."/>
            <person name="Andreopoulos B."/>
            <person name="Lu D."/>
            <person name="Skrede I."/>
            <person name="Drula E."/>
            <person name="Henrissat B."/>
            <person name="Morin E."/>
            <person name="Kohler A."/>
            <person name="Barry K."/>
            <person name="LaButti K."/>
            <person name="Morin E."/>
            <person name="Salamov A."/>
            <person name="Lipzen A."/>
            <person name="Mereny Z."/>
            <person name="Hegedus B."/>
            <person name="Baldrian P."/>
            <person name="Stursova M."/>
            <person name="Weitz H."/>
            <person name="Taylor A."/>
            <person name="Grigoriev I.V."/>
            <person name="Nagy L.G."/>
            <person name="Martin F."/>
            <person name="Kauserud H."/>
        </authorList>
    </citation>
    <scope>NUCLEOTIDE SEQUENCE</scope>
    <source>
        <strain evidence="2">CBHHK200</strain>
    </source>
</reference>
<dbReference type="AlphaFoldDB" id="A0AAD6SM06"/>
<dbReference type="Proteomes" id="UP001218188">
    <property type="component" value="Unassembled WGS sequence"/>
</dbReference>
<proteinExistence type="predicted"/>
<feature type="region of interest" description="Disordered" evidence="1">
    <location>
        <begin position="599"/>
        <end position="808"/>
    </location>
</feature>
<gene>
    <name evidence="2" type="ORF">C8F04DRAFT_1187278</name>
</gene>
<name>A0AAD6SM06_9AGAR</name>
<organism evidence="2 3">
    <name type="scientific">Mycena alexandri</name>
    <dbReference type="NCBI Taxonomy" id="1745969"/>
    <lineage>
        <taxon>Eukaryota</taxon>
        <taxon>Fungi</taxon>
        <taxon>Dikarya</taxon>
        <taxon>Basidiomycota</taxon>
        <taxon>Agaricomycotina</taxon>
        <taxon>Agaricomycetes</taxon>
        <taxon>Agaricomycetidae</taxon>
        <taxon>Agaricales</taxon>
        <taxon>Marasmiineae</taxon>
        <taxon>Mycenaceae</taxon>
        <taxon>Mycena</taxon>
    </lineage>
</organism>
<feature type="compositionally biased region" description="Acidic residues" evidence="1">
    <location>
        <begin position="600"/>
        <end position="610"/>
    </location>
</feature>
<feature type="compositionally biased region" description="Basic and acidic residues" evidence="1">
    <location>
        <begin position="783"/>
        <end position="800"/>
    </location>
</feature>